<dbReference type="InterPro" id="IPR036390">
    <property type="entry name" value="WH_DNA-bd_sf"/>
</dbReference>
<dbReference type="Pfam" id="PF03466">
    <property type="entry name" value="LysR_substrate"/>
    <property type="match status" value="1"/>
</dbReference>
<dbReference type="PRINTS" id="PR00039">
    <property type="entry name" value="HTHLYSR"/>
</dbReference>
<name>A0A848L2Y5_9ACTN</name>
<keyword evidence="8" id="KW-1185">Reference proteome</keyword>
<dbReference type="Gene3D" id="1.10.10.10">
    <property type="entry name" value="Winged helix-like DNA-binding domain superfamily/Winged helix DNA-binding domain"/>
    <property type="match status" value="1"/>
</dbReference>
<evidence type="ECO:0000256" key="1">
    <source>
        <dbReference type="ARBA" id="ARBA00009437"/>
    </source>
</evidence>
<evidence type="ECO:0000256" key="5">
    <source>
        <dbReference type="ARBA" id="ARBA00023163"/>
    </source>
</evidence>
<dbReference type="SUPFAM" id="SSF53850">
    <property type="entry name" value="Periplasmic binding protein-like II"/>
    <property type="match status" value="1"/>
</dbReference>
<keyword evidence="4" id="KW-0010">Activator</keyword>
<dbReference type="Pfam" id="PF00126">
    <property type="entry name" value="HTH_1"/>
    <property type="match status" value="1"/>
</dbReference>
<dbReference type="PROSITE" id="PS50931">
    <property type="entry name" value="HTH_LYSR"/>
    <property type="match status" value="1"/>
</dbReference>
<evidence type="ECO:0000256" key="2">
    <source>
        <dbReference type="ARBA" id="ARBA00023015"/>
    </source>
</evidence>
<keyword evidence="5" id="KW-0804">Transcription</keyword>
<keyword evidence="2" id="KW-0805">Transcription regulation</keyword>
<dbReference type="Proteomes" id="UP000550729">
    <property type="component" value="Unassembled WGS sequence"/>
</dbReference>
<dbReference type="Gene3D" id="3.40.190.290">
    <property type="match status" value="1"/>
</dbReference>
<dbReference type="SUPFAM" id="SSF46785">
    <property type="entry name" value="Winged helix' DNA-binding domain"/>
    <property type="match status" value="1"/>
</dbReference>
<reference evidence="7 8" key="1">
    <citation type="submission" date="2020-04" db="EMBL/GenBank/DDBJ databases">
        <title>Gordonia sp. nov. TBRC 11910.</title>
        <authorList>
            <person name="Suriyachadkun C."/>
        </authorList>
    </citation>
    <scope>NUCLEOTIDE SEQUENCE [LARGE SCALE GENOMIC DNA]</scope>
    <source>
        <strain evidence="7 8">TBRC 11910</strain>
    </source>
</reference>
<dbReference type="FunFam" id="1.10.10.10:FF:000001">
    <property type="entry name" value="LysR family transcriptional regulator"/>
    <property type="match status" value="1"/>
</dbReference>
<dbReference type="GO" id="GO:0032993">
    <property type="term" value="C:protein-DNA complex"/>
    <property type="evidence" value="ECO:0007669"/>
    <property type="project" value="TreeGrafter"/>
</dbReference>
<dbReference type="InterPro" id="IPR005119">
    <property type="entry name" value="LysR_subst-bd"/>
</dbReference>
<evidence type="ECO:0000256" key="4">
    <source>
        <dbReference type="ARBA" id="ARBA00023159"/>
    </source>
</evidence>
<dbReference type="EMBL" id="JABBNB010000018">
    <property type="protein sequence ID" value="NMO02911.1"/>
    <property type="molecule type" value="Genomic_DNA"/>
</dbReference>
<organism evidence="7 8">
    <name type="scientific">Gordonia asplenii</name>
    <dbReference type="NCBI Taxonomy" id="2725283"/>
    <lineage>
        <taxon>Bacteria</taxon>
        <taxon>Bacillati</taxon>
        <taxon>Actinomycetota</taxon>
        <taxon>Actinomycetes</taxon>
        <taxon>Mycobacteriales</taxon>
        <taxon>Gordoniaceae</taxon>
        <taxon>Gordonia</taxon>
    </lineage>
</organism>
<accession>A0A848L2Y5</accession>
<dbReference type="InterPro" id="IPR000847">
    <property type="entry name" value="LysR_HTH_N"/>
</dbReference>
<gene>
    <name evidence="7" type="ORF">HH308_16990</name>
</gene>
<dbReference type="PANTHER" id="PTHR30346:SF0">
    <property type="entry name" value="HCA OPERON TRANSCRIPTIONAL ACTIVATOR HCAR"/>
    <property type="match status" value="1"/>
</dbReference>
<proteinExistence type="inferred from homology"/>
<sequence length="309" mass="33923">MDINLRRLRAYVVLAEELHFTRAATRLFVAQQSLSRQIAELERDLGTPLLRRTSRSVELTSAGEVFLDAARETLECFDRGVEQTRAAGSSTPGILQVGFIPGAALELTAPIMAEFAATHPEVRIELHESGFADPSAGLRGADIDVAFIRLPSDTSNLTTYRLFGEPCVAGVSRTHRLSGHHRVRVSDLLGETLTIGRTDDQHWRDFWTLATYRDDDAPPRLIETTSQSEEMEVVSTGMACTITPAAIIRYTPHPAIRFIAIEDSPKSVLAVAHRSGPITAVAQAFVDTAQSVRDREQALVDGIERPTLP</sequence>
<dbReference type="GO" id="GO:0003677">
    <property type="term" value="F:DNA binding"/>
    <property type="evidence" value="ECO:0007669"/>
    <property type="project" value="UniProtKB-KW"/>
</dbReference>
<evidence type="ECO:0000256" key="3">
    <source>
        <dbReference type="ARBA" id="ARBA00023125"/>
    </source>
</evidence>
<feature type="domain" description="HTH lysR-type" evidence="6">
    <location>
        <begin position="3"/>
        <end position="60"/>
    </location>
</feature>
<evidence type="ECO:0000313" key="7">
    <source>
        <dbReference type="EMBL" id="NMO02911.1"/>
    </source>
</evidence>
<dbReference type="InterPro" id="IPR036388">
    <property type="entry name" value="WH-like_DNA-bd_sf"/>
</dbReference>
<dbReference type="CDD" id="cd08414">
    <property type="entry name" value="PBP2_LTTR_aromatics_like"/>
    <property type="match status" value="1"/>
</dbReference>
<comment type="caution">
    <text evidence="7">The sequence shown here is derived from an EMBL/GenBank/DDBJ whole genome shotgun (WGS) entry which is preliminary data.</text>
</comment>
<dbReference type="RefSeq" id="WP_170195421.1">
    <property type="nucleotide sequence ID" value="NZ_JABBNB010000018.1"/>
</dbReference>
<comment type="similarity">
    <text evidence="1">Belongs to the LysR transcriptional regulatory family.</text>
</comment>
<dbReference type="AlphaFoldDB" id="A0A848L2Y5"/>
<dbReference type="PANTHER" id="PTHR30346">
    <property type="entry name" value="TRANSCRIPTIONAL DUAL REGULATOR HCAR-RELATED"/>
    <property type="match status" value="1"/>
</dbReference>
<evidence type="ECO:0000259" key="6">
    <source>
        <dbReference type="PROSITE" id="PS50931"/>
    </source>
</evidence>
<dbReference type="GO" id="GO:0003700">
    <property type="term" value="F:DNA-binding transcription factor activity"/>
    <property type="evidence" value="ECO:0007669"/>
    <property type="project" value="InterPro"/>
</dbReference>
<keyword evidence="3" id="KW-0238">DNA-binding</keyword>
<evidence type="ECO:0000313" key="8">
    <source>
        <dbReference type="Proteomes" id="UP000550729"/>
    </source>
</evidence>
<protein>
    <submittedName>
        <fullName evidence="7">LysR family transcriptional regulator</fullName>
    </submittedName>
</protein>